<feature type="compositionally biased region" description="Basic and acidic residues" evidence="2">
    <location>
        <begin position="393"/>
        <end position="402"/>
    </location>
</feature>
<feature type="region of interest" description="Disordered" evidence="2">
    <location>
        <begin position="668"/>
        <end position="705"/>
    </location>
</feature>
<feature type="coiled-coil region" evidence="1">
    <location>
        <begin position="185"/>
        <end position="230"/>
    </location>
</feature>
<dbReference type="AlphaFoldDB" id="A0A2T3AE98"/>
<feature type="region of interest" description="Disordered" evidence="2">
    <location>
        <begin position="499"/>
        <end position="527"/>
    </location>
</feature>
<keyword evidence="1" id="KW-0175">Coiled coil</keyword>
<dbReference type="InParanoid" id="A0A2T3AE98"/>
<sequence>MPSAPNRQAQRPHLAGQSLPPSLPSSSTVRDGEVSSGDSVGRNPATARARLQGRRVSLPSLLSTAPTGPVPQTAPLASESLAMMAFATNCTLFGSDASASISNKCGGDGDTSEPHDNCSAKVAEATKDIPRPDNPRQRERRQSLPSTSSPSRLSAGDDTAPDRMVNSLQSFGSDLRFLEIQHTILREAKELKDKQLHQKDEELREKDKKLAEMQEKMKGLQAQVEKGETETEVSHIIKNNMEILTEQFHTTSTRAYETRDELVKLREELELVLDDRDRLEQELVVAREGCCGLQEARARGAPMVARKPAVMSKSGSAPIPGSREDVNLREAYRRHRMYGAAPLKPVVPSKKKEIAAAGATQRPPRPHTPISRNSNPLKGGPAGPSFGLTPASNEKDNRKISHESGAPTHPLMSFSGAVDYNSMMPSEAFEAMMDYLNGFAMPPSYFAQHPHYPAPPPPPCVLTQPHTGLCNPQLNPYMSLPTIFSANASDGTFRGFMGALGAREGPNTDASSEPGPGPGPGPSLGPYPYPGSVSMAMPMPMYMFEEPQRGIMTREVLDQINWPVPLPNKGPSSGSSALSSSAIEIGTQAPSIPSSLDVGDGTATGGAGGSGGKPRYITVQPAENTLSSEELREFFRERHILSSSNQSNDGNEHNNGSLTADYASIMASHGGSTRLPSNSSSSIDGGEHYQPRENGNGSASTYRDRYGNKYNSEKWEEEQMRAPPSTNTPTLNDTVANGYGIDGKGTLPTSVMNMLEIVKAEGQIRESIEYIERITATIGQHETWFEGFTQLSRARVILSDDGERSEDGDEEGCGSKNEGANGEGEF</sequence>
<feature type="region of interest" description="Disordered" evidence="2">
    <location>
        <begin position="713"/>
        <end position="732"/>
    </location>
</feature>
<dbReference type="EMBL" id="KZ678402">
    <property type="protein sequence ID" value="PSR93988.1"/>
    <property type="molecule type" value="Genomic_DNA"/>
</dbReference>
<feature type="region of interest" description="Disordered" evidence="2">
    <location>
        <begin position="1"/>
        <end position="54"/>
    </location>
</feature>
<feature type="region of interest" description="Disordered" evidence="2">
    <location>
        <begin position="590"/>
        <end position="617"/>
    </location>
</feature>
<keyword evidence="4" id="KW-1185">Reference proteome</keyword>
<evidence type="ECO:0000313" key="4">
    <source>
        <dbReference type="Proteomes" id="UP000241462"/>
    </source>
</evidence>
<dbReference type="Proteomes" id="UP000241462">
    <property type="component" value="Unassembled WGS sequence"/>
</dbReference>
<accession>A0A2T3AE98</accession>
<feature type="compositionally biased region" description="Low complexity" evidence="2">
    <location>
        <begin position="143"/>
        <end position="154"/>
    </location>
</feature>
<feature type="compositionally biased region" description="Polar residues" evidence="2">
    <location>
        <begin position="670"/>
        <end position="683"/>
    </location>
</feature>
<feature type="region of interest" description="Disordered" evidence="2">
    <location>
        <begin position="123"/>
        <end position="165"/>
    </location>
</feature>
<feature type="compositionally biased region" description="Acidic residues" evidence="2">
    <location>
        <begin position="803"/>
        <end position="812"/>
    </location>
</feature>
<feature type="compositionally biased region" description="Pro residues" evidence="2">
    <location>
        <begin position="515"/>
        <end position="527"/>
    </location>
</feature>
<reference evidence="3 4" key="1">
    <citation type="journal article" date="2018" name="Mycol. Prog.">
        <title>Coniella lustricola, a new species from submerged detritus.</title>
        <authorList>
            <person name="Raudabaugh D.B."/>
            <person name="Iturriaga T."/>
            <person name="Carver A."/>
            <person name="Mondo S."/>
            <person name="Pangilinan J."/>
            <person name="Lipzen A."/>
            <person name="He G."/>
            <person name="Amirebrahimi M."/>
            <person name="Grigoriev I.V."/>
            <person name="Miller A.N."/>
        </authorList>
    </citation>
    <scope>NUCLEOTIDE SEQUENCE [LARGE SCALE GENOMIC DNA]</scope>
    <source>
        <strain evidence="3 4">B22-T-1</strain>
    </source>
</reference>
<organism evidence="3 4">
    <name type="scientific">Coniella lustricola</name>
    <dbReference type="NCBI Taxonomy" id="2025994"/>
    <lineage>
        <taxon>Eukaryota</taxon>
        <taxon>Fungi</taxon>
        <taxon>Dikarya</taxon>
        <taxon>Ascomycota</taxon>
        <taxon>Pezizomycotina</taxon>
        <taxon>Sordariomycetes</taxon>
        <taxon>Sordariomycetidae</taxon>
        <taxon>Diaporthales</taxon>
        <taxon>Schizoparmaceae</taxon>
        <taxon>Coniella</taxon>
    </lineage>
</organism>
<name>A0A2T3AE98_9PEZI</name>
<feature type="region of interest" description="Disordered" evidence="2">
    <location>
        <begin position="352"/>
        <end position="411"/>
    </location>
</feature>
<feature type="region of interest" description="Disordered" evidence="2">
    <location>
        <begin position="304"/>
        <end position="325"/>
    </location>
</feature>
<proteinExistence type="predicted"/>
<evidence type="ECO:0000256" key="1">
    <source>
        <dbReference type="SAM" id="Coils"/>
    </source>
</evidence>
<feature type="compositionally biased region" description="Basic and acidic residues" evidence="2">
    <location>
        <begin position="123"/>
        <end position="142"/>
    </location>
</feature>
<evidence type="ECO:0000256" key="2">
    <source>
        <dbReference type="SAM" id="MobiDB-lite"/>
    </source>
</evidence>
<feature type="compositionally biased region" description="Low complexity" evidence="2">
    <location>
        <begin position="18"/>
        <end position="27"/>
    </location>
</feature>
<gene>
    <name evidence="3" type="ORF">BD289DRAFT_504322</name>
</gene>
<feature type="compositionally biased region" description="Gly residues" evidence="2">
    <location>
        <begin position="602"/>
        <end position="612"/>
    </location>
</feature>
<evidence type="ECO:0000313" key="3">
    <source>
        <dbReference type="EMBL" id="PSR93988.1"/>
    </source>
</evidence>
<feature type="region of interest" description="Disordered" evidence="2">
    <location>
        <begin position="799"/>
        <end position="826"/>
    </location>
</feature>
<protein>
    <submittedName>
        <fullName evidence="3">Uncharacterized protein</fullName>
    </submittedName>
</protein>